<evidence type="ECO:0000256" key="1">
    <source>
        <dbReference type="ARBA" id="ARBA00004651"/>
    </source>
</evidence>
<name>A0A1H7GVY8_9PROT</name>
<sequence>MSSRQLCRRLMRYIAPNWEVLAFALAGMIVMAATVPMLAALLRPLLDEAITGKNRELMQLVLMGIIALFAVRGAAGHISTYAINWLGSKLTADLRVDMFEKLLSLPGRYYASHSAGSLISRITSDSDQVARTFIAVATILVKDTFTIIGLLGWAFYLDWQLSLLALSMTCLILLIVRLIAVKLQRMESDVGQSVDGITSVVQESIENYAAVKLYGGQQYESRRVREQTAGMHRFIMKRTAVAALGIPVIQMATAAALAATIYFAVQQSFVDEITAGGFASLIAALAMLVVPVKRIAGIKATLQPGLIAGDSIFSLLDEPPEPETGTVAIERTRGELRFEQVSFCPAVGDGFEAGPESGFEACSVLRDINLMVHPGEMVALVSFQTSSAAALANLVPLFFRPVSGRILLDGRDLQSISLASLRANIALISADAELFNDTIAANIAYGDMSCATEARIMSAAYAARVSEFVRELPEGLQTPVGTQGLKLSAGQRFRIAIARALLKNSPVLIVNEISKALDAETTHHMDALEAVTRGRTTLVITHRLATLSKTDRVVLLHKGSITAIGSHSELLAKHGTYARLARTFI</sequence>
<dbReference type="SUPFAM" id="SSF52540">
    <property type="entry name" value="P-loop containing nucleoside triphosphate hydrolases"/>
    <property type="match status" value="1"/>
</dbReference>
<keyword evidence="2 5" id="KW-0812">Transmembrane</keyword>
<dbReference type="Gene3D" id="3.40.50.300">
    <property type="entry name" value="P-loop containing nucleotide triphosphate hydrolases"/>
    <property type="match status" value="1"/>
</dbReference>
<evidence type="ECO:0000256" key="2">
    <source>
        <dbReference type="ARBA" id="ARBA00022692"/>
    </source>
</evidence>
<feature type="transmembrane region" description="Helical" evidence="5">
    <location>
        <begin position="161"/>
        <end position="180"/>
    </location>
</feature>
<accession>A0A1H7GVY8</accession>
<evidence type="ECO:0000313" key="8">
    <source>
        <dbReference type="EMBL" id="SEK40045.1"/>
    </source>
</evidence>
<dbReference type="PANTHER" id="PTHR43394">
    <property type="entry name" value="ATP-DEPENDENT PERMEASE MDL1, MITOCHONDRIAL"/>
    <property type="match status" value="1"/>
</dbReference>
<dbReference type="Gene3D" id="1.20.1560.10">
    <property type="entry name" value="ABC transporter type 1, transmembrane domain"/>
    <property type="match status" value="1"/>
</dbReference>
<evidence type="ECO:0000259" key="6">
    <source>
        <dbReference type="PROSITE" id="PS50893"/>
    </source>
</evidence>
<dbReference type="GO" id="GO:0005886">
    <property type="term" value="C:plasma membrane"/>
    <property type="evidence" value="ECO:0007669"/>
    <property type="project" value="UniProtKB-SubCell"/>
</dbReference>
<evidence type="ECO:0000313" key="9">
    <source>
        <dbReference type="Proteomes" id="UP000198620"/>
    </source>
</evidence>
<reference evidence="8 9" key="1">
    <citation type="submission" date="2016-10" db="EMBL/GenBank/DDBJ databases">
        <authorList>
            <person name="de Groot N.N."/>
        </authorList>
    </citation>
    <scope>NUCLEOTIDE SEQUENCE [LARGE SCALE GENOMIC DNA]</scope>
    <source>
        <strain evidence="8 9">Nv1</strain>
    </source>
</reference>
<dbReference type="EMBL" id="FOBH01000001">
    <property type="protein sequence ID" value="SEK40045.1"/>
    <property type="molecule type" value="Genomic_DNA"/>
</dbReference>
<proteinExistence type="predicted"/>
<evidence type="ECO:0000259" key="7">
    <source>
        <dbReference type="PROSITE" id="PS50929"/>
    </source>
</evidence>
<dbReference type="InterPro" id="IPR027417">
    <property type="entry name" value="P-loop_NTPase"/>
</dbReference>
<feature type="transmembrane region" description="Helical" evidence="5">
    <location>
        <begin position="133"/>
        <end position="155"/>
    </location>
</feature>
<keyword evidence="8" id="KW-0067">ATP-binding</keyword>
<organism evidence="8 9">
    <name type="scientific">Nitrosovibrio tenuis</name>
    <dbReference type="NCBI Taxonomy" id="1233"/>
    <lineage>
        <taxon>Bacteria</taxon>
        <taxon>Pseudomonadati</taxon>
        <taxon>Pseudomonadota</taxon>
        <taxon>Betaproteobacteria</taxon>
        <taxon>Nitrosomonadales</taxon>
        <taxon>Nitrosomonadaceae</taxon>
        <taxon>Nitrosovibrio</taxon>
    </lineage>
</organism>
<protein>
    <submittedName>
        <fullName evidence="8">ATP-binding cassette, subfamily B, MsbA</fullName>
    </submittedName>
</protein>
<dbReference type="InterPro" id="IPR039421">
    <property type="entry name" value="Type_1_exporter"/>
</dbReference>
<dbReference type="GO" id="GO:0005524">
    <property type="term" value="F:ATP binding"/>
    <property type="evidence" value="ECO:0007669"/>
    <property type="project" value="UniProtKB-KW"/>
</dbReference>
<dbReference type="OrthoDB" id="8554730at2"/>
<dbReference type="RefSeq" id="WP_090826387.1">
    <property type="nucleotide sequence ID" value="NZ_FOBH01000001.1"/>
</dbReference>
<dbReference type="CDD" id="cd18552">
    <property type="entry name" value="ABC_6TM_MsbA_like"/>
    <property type="match status" value="1"/>
</dbReference>
<keyword evidence="8" id="KW-0547">Nucleotide-binding</keyword>
<gene>
    <name evidence="8" type="ORF">SAMN05216387_101345</name>
</gene>
<dbReference type="PROSITE" id="PS50893">
    <property type="entry name" value="ABC_TRANSPORTER_2"/>
    <property type="match status" value="1"/>
</dbReference>
<evidence type="ECO:0000256" key="3">
    <source>
        <dbReference type="ARBA" id="ARBA00022989"/>
    </source>
</evidence>
<dbReference type="Pfam" id="PF00664">
    <property type="entry name" value="ABC_membrane"/>
    <property type="match status" value="1"/>
</dbReference>
<keyword evidence="3 5" id="KW-1133">Transmembrane helix</keyword>
<dbReference type="GO" id="GO:0016887">
    <property type="term" value="F:ATP hydrolysis activity"/>
    <property type="evidence" value="ECO:0007669"/>
    <property type="project" value="InterPro"/>
</dbReference>
<comment type="subcellular location">
    <subcellularLocation>
        <location evidence="1">Cell membrane</location>
        <topology evidence="1">Multi-pass membrane protein</topology>
    </subcellularLocation>
</comment>
<keyword evidence="9" id="KW-1185">Reference proteome</keyword>
<feature type="transmembrane region" description="Helical" evidence="5">
    <location>
        <begin position="57"/>
        <end position="75"/>
    </location>
</feature>
<feature type="transmembrane region" description="Helical" evidence="5">
    <location>
        <begin position="241"/>
        <end position="263"/>
    </location>
</feature>
<dbReference type="PANTHER" id="PTHR43394:SF1">
    <property type="entry name" value="ATP-BINDING CASSETTE SUB-FAMILY B MEMBER 10, MITOCHONDRIAL"/>
    <property type="match status" value="1"/>
</dbReference>
<dbReference type="Proteomes" id="UP000198620">
    <property type="component" value="Unassembled WGS sequence"/>
</dbReference>
<dbReference type="SUPFAM" id="SSF90123">
    <property type="entry name" value="ABC transporter transmembrane region"/>
    <property type="match status" value="1"/>
</dbReference>
<feature type="domain" description="ABC transmembrane type-1" evidence="7">
    <location>
        <begin position="22"/>
        <end position="297"/>
    </location>
</feature>
<dbReference type="InterPro" id="IPR011527">
    <property type="entry name" value="ABC1_TM_dom"/>
</dbReference>
<evidence type="ECO:0000256" key="5">
    <source>
        <dbReference type="SAM" id="Phobius"/>
    </source>
</evidence>
<feature type="transmembrane region" description="Helical" evidence="5">
    <location>
        <begin position="20"/>
        <end position="42"/>
    </location>
</feature>
<feature type="domain" description="ABC transporter" evidence="6">
    <location>
        <begin position="336"/>
        <end position="583"/>
    </location>
</feature>
<keyword evidence="4 5" id="KW-0472">Membrane</keyword>
<dbReference type="AlphaFoldDB" id="A0A1H7GVY8"/>
<feature type="transmembrane region" description="Helical" evidence="5">
    <location>
        <begin position="275"/>
        <end position="292"/>
    </location>
</feature>
<dbReference type="InterPro" id="IPR003439">
    <property type="entry name" value="ABC_transporter-like_ATP-bd"/>
</dbReference>
<dbReference type="STRING" id="1233.SAMN05216387_101345"/>
<dbReference type="GO" id="GO:0015421">
    <property type="term" value="F:ABC-type oligopeptide transporter activity"/>
    <property type="evidence" value="ECO:0007669"/>
    <property type="project" value="TreeGrafter"/>
</dbReference>
<evidence type="ECO:0000256" key="4">
    <source>
        <dbReference type="ARBA" id="ARBA00023136"/>
    </source>
</evidence>
<dbReference type="InterPro" id="IPR036640">
    <property type="entry name" value="ABC1_TM_sf"/>
</dbReference>
<dbReference type="Pfam" id="PF00005">
    <property type="entry name" value="ABC_tran"/>
    <property type="match status" value="1"/>
</dbReference>
<dbReference type="PROSITE" id="PS50929">
    <property type="entry name" value="ABC_TM1F"/>
    <property type="match status" value="1"/>
</dbReference>